<dbReference type="GO" id="GO:0015930">
    <property type="term" value="F:glutamate synthase activity"/>
    <property type="evidence" value="ECO:0007669"/>
    <property type="project" value="InterPro"/>
</dbReference>
<evidence type="ECO:0000256" key="3">
    <source>
        <dbReference type="PIRNR" id="PIRNR006429"/>
    </source>
</evidence>
<proteinExistence type="inferred from homology"/>
<feature type="domain" description="Glutamate synthase" evidence="4">
    <location>
        <begin position="78"/>
        <end position="331"/>
    </location>
</feature>
<dbReference type="RefSeq" id="WP_009394911.1">
    <property type="nucleotide sequence ID" value="NZ_LUCV01000009.1"/>
</dbReference>
<dbReference type="SUPFAM" id="SSF51395">
    <property type="entry name" value="FMN-linked oxidoreductases"/>
    <property type="match status" value="1"/>
</dbReference>
<dbReference type="InterPro" id="IPR002932">
    <property type="entry name" value="Glu_synthdom"/>
</dbReference>
<evidence type="ECO:0000256" key="2">
    <source>
        <dbReference type="ARBA" id="ARBA00023002"/>
    </source>
</evidence>
<feature type="domain" description="Glutamate synthase" evidence="4">
    <location>
        <begin position="360"/>
        <end position="403"/>
    </location>
</feature>
<dbReference type="PIRSF" id="PIRSF500061">
    <property type="entry name" value="GOGAT_lg2_archl"/>
    <property type="match status" value="1"/>
</dbReference>
<evidence type="ECO:0000313" key="5">
    <source>
        <dbReference type="EMBL" id="OAI93743.1"/>
    </source>
</evidence>
<dbReference type="PANTHER" id="PTHR43819:SF1">
    <property type="entry name" value="ARCHAEAL-TYPE GLUTAMATE SYNTHASE [NADPH]"/>
    <property type="match status" value="1"/>
</dbReference>
<comment type="caution">
    <text evidence="5">The sequence shown here is derived from an EMBL/GenBank/DDBJ whole genome shotgun (WGS) entry which is preliminary data.</text>
</comment>
<organism evidence="5 6">
    <name type="scientific">Pseudomonas putida</name>
    <name type="common">Arthrobacter siderocapsulatus</name>
    <dbReference type="NCBI Taxonomy" id="303"/>
    <lineage>
        <taxon>Bacteria</taxon>
        <taxon>Pseudomonadati</taxon>
        <taxon>Pseudomonadota</taxon>
        <taxon>Gammaproteobacteria</taxon>
        <taxon>Pseudomonadales</taxon>
        <taxon>Pseudomonadaceae</taxon>
        <taxon>Pseudomonas</taxon>
    </lineage>
</organism>
<dbReference type="CDD" id="cd02808">
    <property type="entry name" value="GltS_FMN"/>
    <property type="match status" value="1"/>
</dbReference>
<dbReference type="EMBL" id="LUCV01000009">
    <property type="protein sequence ID" value="OAI93743.1"/>
    <property type="molecule type" value="Genomic_DNA"/>
</dbReference>
<dbReference type="InterPro" id="IPR013785">
    <property type="entry name" value="Aldolase_TIM"/>
</dbReference>
<gene>
    <name evidence="5" type="ORF">AYO28_11595</name>
</gene>
<protein>
    <submittedName>
        <fullName evidence="5">Glutamate synthase</fullName>
    </submittedName>
</protein>
<dbReference type="PIRSF" id="PIRSF006429">
    <property type="entry name" value="GOGAT_lg_2"/>
    <property type="match status" value="1"/>
</dbReference>
<dbReference type="Proteomes" id="UP000077752">
    <property type="component" value="Unassembled WGS sequence"/>
</dbReference>
<keyword evidence="2" id="KW-0560">Oxidoreductase</keyword>
<accession>A0A177SS15</accession>
<dbReference type="InterPro" id="IPR043578">
    <property type="entry name" value="GltB_archl_type"/>
</dbReference>
<reference evidence="5 6" key="1">
    <citation type="submission" date="2016-03" db="EMBL/GenBank/DDBJ databases">
        <title>Draft Genome Assembly of Pseudomonas putida strain CBF10-2.</title>
        <authorList>
            <person name="Iyer R.S."/>
            <person name="Damania A."/>
        </authorList>
    </citation>
    <scope>NUCLEOTIDE SEQUENCE [LARGE SCALE GENOMIC DNA]</scope>
    <source>
        <strain evidence="5 6">CBF10-2</strain>
    </source>
</reference>
<dbReference type="GO" id="GO:0006537">
    <property type="term" value="P:glutamate biosynthetic process"/>
    <property type="evidence" value="ECO:0007669"/>
    <property type="project" value="InterPro"/>
</dbReference>
<comment type="similarity">
    <text evidence="1 3">Belongs to the glutamate synthase family.</text>
</comment>
<sequence length="440" mass="47102">MSEKNTPVLRESATFDRLTIQEIQRAAETGIYDIRGGGTKRKLPHFDDLLLLGASVSRYPLEGYREKCGTDVVLGTRFAKKPIHLKIPVTIAGMSFGALSANAKEALGRGASIAGTSTTTGDGGMTPEERGQSQHLVYQYLPSRYGMNPDDLRKADAIEIVLGQGAKPGGGGMLLGMKVTERVAGMRTLPIGVDQRSACRHPDWTGPDDLAIKIAELREITDWEKPIYVKIGASRPYYDVKLAVKAGADVIVLDGMQGGTAATQEVFIEHVGIPILPAIPQAVQALQEMGMHRKVQLIVSGGIRNGADVAKAMALGADAVAIGTAALVALGDNHPRLDEELKKIGSAAGYYDDWQNGRDPAGITTQDPELSKRLDPVEAGRRLANYLRVLVLEAQTMARACGKSHLHNLDPEDLVALTVEAAAMARVPLAGTSWVPGQQY</sequence>
<dbReference type="PANTHER" id="PTHR43819">
    <property type="entry name" value="ARCHAEAL-TYPE GLUTAMATE SYNTHASE [NADPH]"/>
    <property type="match status" value="1"/>
</dbReference>
<dbReference type="Gene3D" id="3.20.20.70">
    <property type="entry name" value="Aldolase class I"/>
    <property type="match status" value="1"/>
</dbReference>
<evidence type="ECO:0000256" key="1">
    <source>
        <dbReference type="ARBA" id="ARBA00009716"/>
    </source>
</evidence>
<name>A0A177SS15_PSEPU</name>
<dbReference type="InterPro" id="IPR024188">
    <property type="entry name" value="GltB"/>
</dbReference>
<evidence type="ECO:0000259" key="4">
    <source>
        <dbReference type="Pfam" id="PF01645"/>
    </source>
</evidence>
<evidence type="ECO:0000313" key="6">
    <source>
        <dbReference type="Proteomes" id="UP000077752"/>
    </source>
</evidence>
<dbReference type="Pfam" id="PF01645">
    <property type="entry name" value="Glu_synthase"/>
    <property type="match status" value="2"/>
</dbReference>
<dbReference type="AlphaFoldDB" id="A0A177SS15"/>